<accession>A0A7W7VD40</accession>
<evidence type="ECO:0000259" key="1">
    <source>
        <dbReference type="Pfam" id="PF09860"/>
    </source>
</evidence>
<evidence type="ECO:0000313" key="2">
    <source>
        <dbReference type="EMBL" id="MBB4905818.1"/>
    </source>
</evidence>
<dbReference type="AlphaFoldDB" id="A0A7W7VD40"/>
<gene>
    <name evidence="2" type="ORF">FHR82_002035</name>
</gene>
<protein>
    <recommendedName>
        <fullName evidence="1">DUF2087 domain-containing protein</fullName>
    </recommendedName>
</protein>
<dbReference type="RefSeq" id="WP_221463591.1">
    <property type="nucleotide sequence ID" value="NZ_JACHJQ010000002.1"/>
</dbReference>
<keyword evidence="3" id="KW-1185">Reference proteome</keyword>
<reference evidence="2 3" key="1">
    <citation type="submission" date="2020-08" db="EMBL/GenBank/DDBJ databases">
        <title>Genomic Encyclopedia of Type Strains, Phase III (KMG-III): the genomes of soil and plant-associated and newly described type strains.</title>
        <authorList>
            <person name="Whitman W."/>
        </authorList>
    </citation>
    <scope>NUCLEOTIDE SEQUENCE [LARGE SCALE GENOMIC DNA]</scope>
    <source>
        <strain evidence="2 3">CECT 8960</strain>
    </source>
</reference>
<feature type="domain" description="DUF2087" evidence="1">
    <location>
        <begin position="12"/>
        <end position="82"/>
    </location>
</feature>
<organism evidence="2 3">
    <name type="scientific">Actinophytocola algeriensis</name>
    <dbReference type="NCBI Taxonomy" id="1768010"/>
    <lineage>
        <taxon>Bacteria</taxon>
        <taxon>Bacillati</taxon>
        <taxon>Actinomycetota</taxon>
        <taxon>Actinomycetes</taxon>
        <taxon>Pseudonocardiales</taxon>
        <taxon>Pseudonocardiaceae</taxon>
    </lineage>
</organism>
<dbReference type="InterPro" id="IPR018656">
    <property type="entry name" value="DUF2087"/>
</dbReference>
<proteinExistence type="predicted"/>
<name>A0A7W7VD40_9PSEU</name>
<comment type="caution">
    <text evidence="2">The sequence shown here is derived from an EMBL/GenBank/DDBJ whole genome shotgun (WGS) entry which is preliminary data.</text>
</comment>
<dbReference type="Pfam" id="PF09860">
    <property type="entry name" value="DUF2087"/>
    <property type="match status" value="1"/>
</dbReference>
<evidence type="ECO:0000313" key="3">
    <source>
        <dbReference type="Proteomes" id="UP000520767"/>
    </source>
</evidence>
<dbReference type="Proteomes" id="UP000520767">
    <property type="component" value="Unassembled WGS sequence"/>
</dbReference>
<dbReference type="EMBL" id="JACHJQ010000002">
    <property type="protein sequence ID" value="MBB4905818.1"/>
    <property type="molecule type" value="Genomic_DNA"/>
</dbReference>
<sequence>MDGLRGFVSDGRLLRLPARQSKRRVVLAHLALSFEPGRRFPEKEVDVVLRAWCAGGETDHVAVRRHLVDEGLLSRADGVYWRSGGWVDVLG</sequence>